<name>A0ABY5L4L1_9CELL</name>
<evidence type="ECO:0000256" key="1">
    <source>
        <dbReference type="SAM" id="Phobius"/>
    </source>
</evidence>
<keyword evidence="1" id="KW-0812">Transmembrane</keyword>
<dbReference type="Gene3D" id="2.60.40.10">
    <property type="entry name" value="Immunoglobulins"/>
    <property type="match status" value="1"/>
</dbReference>
<proteinExistence type="predicted"/>
<organism evidence="2 3">
    <name type="scientific">Cellulomonas chengniuliangii</name>
    <dbReference type="NCBI Taxonomy" id="2968084"/>
    <lineage>
        <taxon>Bacteria</taxon>
        <taxon>Bacillati</taxon>
        <taxon>Actinomycetota</taxon>
        <taxon>Actinomycetes</taxon>
        <taxon>Micrococcales</taxon>
        <taxon>Cellulomonadaceae</taxon>
        <taxon>Cellulomonas</taxon>
    </lineage>
</organism>
<protein>
    <recommendedName>
        <fullName evidence="4">Ig-like domain-containing protein</fullName>
    </recommendedName>
</protein>
<dbReference type="EMBL" id="CP101988">
    <property type="protein sequence ID" value="UUI76734.1"/>
    <property type="molecule type" value="Genomic_DNA"/>
</dbReference>
<evidence type="ECO:0000313" key="2">
    <source>
        <dbReference type="EMBL" id="UUI76734.1"/>
    </source>
</evidence>
<sequence>MSFPAPVRPARAQRTAVQPAGRARLRLVLALVIGMLIPLVGSVPAVAAGPPVVMSISRVAGAPDIVGANAELTYVVTFDAAVTGVDAGDFRLYAIGSVSGYIASVSGAGNTWDVTVNRLTGHGMLRLDLVEGGTGIVKTDGGEAIGGPIQDGFTSGELYTVDAMVPAAPVLTSAATTTSSRPTITGTAESGATITLIVGGATYATSASGDRAWTVDLAVAHPKAGTLALNTPGSNPVVVMATDAAGNVSPSAGQTLVIGAPFPAVNSVSVPADGLYGIGAVLEFQVNTQEAVQVDTTGGTPSLALVVGATTARADYTSGSGGTTLTFAVTVQAGWQDAGGISVRALTTNGGTLRTAVGADLVTALNAVGSTAGILVDGVRPAPPVAALVRDTGASATDGVTSDGRVQVSGLEQGGAWEWSADGGATWSGGTADQLVLPEGAHAAGAVRIRQTDAAGNTSPDWVSGGVLLIDLTAPTPPTLDPTPVRADAGPDADVGVLTATDATGQLAFILVAGAGDTDNGRFAVQGGRLVLRDPAAAGAGPRTVRVAAVDQAGNRTEAVLAVTVARTPPVQAVTVQPSDRLAVVPGATATFAVEVADPSTVASVRWQVTSSTAKPGATASWRDVPGSDGLALSVPVTVGGDSWYRAVVTWTDGAHTPSEPARLSVWDVRVQAGVDHRELAERFPGATDLFGAVPGLDRSQLPGTVTLTLPWTAGDSAVTAFVYSDPTYLGTFAVAAGRVTLTGVALDAGEHYIVLVGVDSGAMSVLRYDTAHAAPGRGGAVEAPRADRLAQTGADPVAAATGALLLVLTGALLLRTGTRRRRGARRTRTS</sequence>
<keyword evidence="3" id="KW-1185">Reference proteome</keyword>
<dbReference type="Proteomes" id="UP001316189">
    <property type="component" value="Chromosome"/>
</dbReference>
<dbReference type="InterPro" id="IPR013783">
    <property type="entry name" value="Ig-like_fold"/>
</dbReference>
<feature type="transmembrane region" description="Helical" evidence="1">
    <location>
        <begin position="798"/>
        <end position="817"/>
    </location>
</feature>
<evidence type="ECO:0000313" key="3">
    <source>
        <dbReference type="Proteomes" id="UP001316189"/>
    </source>
</evidence>
<keyword evidence="1" id="KW-1133">Transmembrane helix</keyword>
<evidence type="ECO:0008006" key="4">
    <source>
        <dbReference type="Google" id="ProtNLM"/>
    </source>
</evidence>
<accession>A0ABY5L4L1</accession>
<reference evidence="2 3" key="1">
    <citation type="submission" date="2022-07" db="EMBL/GenBank/DDBJ databases">
        <title>Novel species in genus cellulomonas.</title>
        <authorList>
            <person name="Ye L."/>
        </authorList>
    </citation>
    <scope>NUCLEOTIDE SEQUENCE [LARGE SCALE GENOMIC DNA]</scope>
    <source>
        <strain evidence="3">zg-Y338</strain>
    </source>
</reference>
<dbReference type="RefSeq" id="WP_227569023.1">
    <property type="nucleotide sequence ID" value="NZ_CP101988.1"/>
</dbReference>
<keyword evidence="1" id="KW-0472">Membrane</keyword>
<gene>
    <name evidence="2" type="ORF">NP064_07590</name>
</gene>